<dbReference type="InterPro" id="IPR028082">
    <property type="entry name" value="Peripla_BP_I"/>
</dbReference>
<accession>A0ABN9MH78</accession>
<evidence type="ECO:0000256" key="6">
    <source>
        <dbReference type="ARBA" id="ARBA00023180"/>
    </source>
</evidence>
<evidence type="ECO:0000256" key="7">
    <source>
        <dbReference type="SAM" id="SignalP"/>
    </source>
</evidence>
<sequence>MLLLLFLFLQLFPVASSAEACELRGDARDSYYRKGDLMIGGIIQVNTLYIPKTQTFTARPNPLRCARPSLRFYRYLMIFFFAFEEINKNLQFLPNISLGYQIFDSCANVHASVYSVLRILSALVSDAAKYIFGTTMLQGIPTLGDTQSVLISYGSMASLFRASDQFPSFYQAAANELSEIDAIVKLVKYFSWKWVGILVSDDETGRIAGEKVKMEILRSGGCVAFFIIFKENPFDSVKSASEMAETIDKSSANVTIAFLSINFADTFVHMFAVPKLRPKMWITSSFFSRVSELQRLGIRTTFNGSLSLAGHQGEIPGFRDYFINVNPIKYPDDDLLRKIWEILVRCTYSNTRNVNPKCMGNESVTDEVLSQHNVFVFQTSYVVYTSIYIMANSLQNMYGTSKSINPKAYFQHWRLLCLQSFMVNCEQRLFKKAQKLDGYANYGIIAAHHLCGILKVMKNHTNVRY</sequence>
<dbReference type="SUPFAM" id="SSF53822">
    <property type="entry name" value="Periplasmic binding protein-like I"/>
    <property type="match status" value="1"/>
</dbReference>
<dbReference type="PRINTS" id="PR00248">
    <property type="entry name" value="GPCRMGR"/>
</dbReference>
<keyword evidence="4" id="KW-0472">Membrane</keyword>
<dbReference type="EMBL" id="CAUEEQ010062431">
    <property type="protein sequence ID" value="CAJ0964708.1"/>
    <property type="molecule type" value="Genomic_DNA"/>
</dbReference>
<evidence type="ECO:0000259" key="8">
    <source>
        <dbReference type="Pfam" id="PF01094"/>
    </source>
</evidence>
<dbReference type="InterPro" id="IPR000068">
    <property type="entry name" value="GPCR_3_Ca_sens_rcpt-rel"/>
</dbReference>
<feature type="signal peptide" evidence="7">
    <location>
        <begin position="1"/>
        <end position="17"/>
    </location>
</feature>
<dbReference type="PANTHER" id="PTHR24061">
    <property type="entry name" value="CALCIUM-SENSING RECEPTOR-RELATED"/>
    <property type="match status" value="1"/>
</dbReference>
<evidence type="ECO:0000256" key="3">
    <source>
        <dbReference type="ARBA" id="ARBA00022989"/>
    </source>
</evidence>
<comment type="subcellular location">
    <subcellularLocation>
        <location evidence="1">Membrane</location>
        <topology evidence="1">Multi-pass membrane protein</topology>
    </subcellularLocation>
</comment>
<name>A0ABN9MH78_9NEOB</name>
<dbReference type="InterPro" id="IPR000337">
    <property type="entry name" value="GPCR_3"/>
</dbReference>
<proteinExistence type="predicted"/>
<gene>
    <name evidence="9" type="ORF">RIMI_LOCUS19501864</name>
</gene>
<organism evidence="9 10">
    <name type="scientific">Ranitomeya imitator</name>
    <name type="common">mimic poison frog</name>
    <dbReference type="NCBI Taxonomy" id="111125"/>
    <lineage>
        <taxon>Eukaryota</taxon>
        <taxon>Metazoa</taxon>
        <taxon>Chordata</taxon>
        <taxon>Craniata</taxon>
        <taxon>Vertebrata</taxon>
        <taxon>Euteleostomi</taxon>
        <taxon>Amphibia</taxon>
        <taxon>Batrachia</taxon>
        <taxon>Anura</taxon>
        <taxon>Neobatrachia</taxon>
        <taxon>Hyloidea</taxon>
        <taxon>Dendrobatidae</taxon>
        <taxon>Dendrobatinae</taxon>
        <taxon>Ranitomeya</taxon>
    </lineage>
</organism>
<evidence type="ECO:0000256" key="5">
    <source>
        <dbReference type="ARBA" id="ARBA00023170"/>
    </source>
</evidence>
<keyword evidence="6" id="KW-0325">Glycoprotein</keyword>
<evidence type="ECO:0000256" key="4">
    <source>
        <dbReference type="ARBA" id="ARBA00023136"/>
    </source>
</evidence>
<keyword evidence="2" id="KW-0812">Transmembrane</keyword>
<evidence type="ECO:0000313" key="9">
    <source>
        <dbReference type="EMBL" id="CAJ0964708.1"/>
    </source>
</evidence>
<keyword evidence="3" id="KW-1133">Transmembrane helix</keyword>
<dbReference type="Pfam" id="PF01094">
    <property type="entry name" value="ANF_receptor"/>
    <property type="match status" value="1"/>
</dbReference>
<evidence type="ECO:0000313" key="10">
    <source>
        <dbReference type="Proteomes" id="UP001176940"/>
    </source>
</evidence>
<feature type="chain" id="PRO_5045553262" description="Receptor ligand binding region domain-containing protein" evidence="7">
    <location>
        <begin position="18"/>
        <end position="465"/>
    </location>
</feature>
<dbReference type="InterPro" id="IPR001828">
    <property type="entry name" value="ANF_lig-bd_rcpt"/>
</dbReference>
<comment type="caution">
    <text evidence="9">The sequence shown here is derived from an EMBL/GenBank/DDBJ whole genome shotgun (WGS) entry which is preliminary data.</text>
</comment>
<evidence type="ECO:0000256" key="2">
    <source>
        <dbReference type="ARBA" id="ARBA00022692"/>
    </source>
</evidence>
<dbReference type="Gene3D" id="3.40.50.2300">
    <property type="match status" value="2"/>
</dbReference>
<keyword evidence="5" id="KW-0675">Receptor</keyword>
<dbReference type="PANTHER" id="PTHR24061:SF542">
    <property type="entry name" value="VOMERONASAL TYPE-2 RECEPTOR 26-LIKE"/>
    <property type="match status" value="1"/>
</dbReference>
<reference evidence="9" key="1">
    <citation type="submission" date="2023-07" db="EMBL/GenBank/DDBJ databases">
        <authorList>
            <person name="Stuckert A."/>
        </authorList>
    </citation>
    <scope>NUCLEOTIDE SEQUENCE</scope>
</reference>
<evidence type="ECO:0000256" key="1">
    <source>
        <dbReference type="ARBA" id="ARBA00004141"/>
    </source>
</evidence>
<feature type="domain" description="Receptor ligand binding region" evidence="8">
    <location>
        <begin position="80"/>
        <end position="405"/>
    </location>
</feature>
<protein>
    <recommendedName>
        <fullName evidence="8">Receptor ligand binding region domain-containing protein</fullName>
    </recommendedName>
</protein>
<keyword evidence="7" id="KW-0732">Signal</keyword>
<dbReference type="Proteomes" id="UP001176940">
    <property type="component" value="Unassembled WGS sequence"/>
</dbReference>
<keyword evidence="10" id="KW-1185">Reference proteome</keyword>